<sequence>MSDFEKEKCKRKRIKLECLSCGSTFDDDYRRKHEKQVHNGAKIKVKHHGAANNPFVYAQLNFERKKNENNTDISPKTSENEVGQLLSESFDVDKNKIDFDSSLKYDKLELLPAQLDKCSEYIKSSIEDTDHEILLAKVQKTDIFNNLTCFPEKKDDTSDTTKDETWVTCVGIFESLLCDLNVYTDLLNKIKNDTVPNPIAFLVESVDIISLAKQLPSEQPEPNLSTLPPDNIIDNLLDHDPGKRGKIESSFQRNYLLSLGPFQPKLVKFPINIYISESKQRQFCSNWYKDGPNRSFADPA</sequence>
<keyword evidence="2" id="KW-1185">Reference proteome</keyword>
<organism evidence="1 2">
    <name type="scientific">Aphis craccivora</name>
    <name type="common">Cowpea aphid</name>
    <dbReference type="NCBI Taxonomy" id="307492"/>
    <lineage>
        <taxon>Eukaryota</taxon>
        <taxon>Metazoa</taxon>
        <taxon>Ecdysozoa</taxon>
        <taxon>Arthropoda</taxon>
        <taxon>Hexapoda</taxon>
        <taxon>Insecta</taxon>
        <taxon>Pterygota</taxon>
        <taxon>Neoptera</taxon>
        <taxon>Paraneoptera</taxon>
        <taxon>Hemiptera</taxon>
        <taxon>Sternorrhyncha</taxon>
        <taxon>Aphidomorpha</taxon>
        <taxon>Aphidoidea</taxon>
        <taxon>Aphididae</taxon>
        <taxon>Aphidini</taxon>
        <taxon>Aphis</taxon>
        <taxon>Aphis</taxon>
    </lineage>
</organism>
<reference evidence="1 2" key="1">
    <citation type="submission" date="2019-08" db="EMBL/GenBank/DDBJ databases">
        <title>Whole genome of Aphis craccivora.</title>
        <authorList>
            <person name="Voronova N.V."/>
            <person name="Shulinski R.S."/>
            <person name="Bandarenka Y.V."/>
            <person name="Zhorov D.G."/>
            <person name="Warner D."/>
        </authorList>
    </citation>
    <scope>NUCLEOTIDE SEQUENCE [LARGE SCALE GENOMIC DNA]</scope>
    <source>
        <strain evidence="1">180601</strain>
        <tissue evidence="1">Whole Body</tissue>
    </source>
</reference>
<name>A0A6G0Y3M1_APHCR</name>
<dbReference type="Proteomes" id="UP000478052">
    <property type="component" value="Unassembled WGS sequence"/>
</dbReference>
<dbReference type="EMBL" id="VUJU01006460">
    <property type="protein sequence ID" value="KAF0748482.1"/>
    <property type="molecule type" value="Genomic_DNA"/>
</dbReference>
<evidence type="ECO:0000313" key="2">
    <source>
        <dbReference type="Proteomes" id="UP000478052"/>
    </source>
</evidence>
<protein>
    <submittedName>
        <fullName evidence="1">Uncharacterized protein</fullName>
    </submittedName>
</protein>
<dbReference type="AlphaFoldDB" id="A0A6G0Y3M1"/>
<proteinExistence type="predicted"/>
<evidence type="ECO:0000313" key="1">
    <source>
        <dbReference type="EMBL" id="KAF0748482.1"/>
    </source>
</evidence>
<comment type="caution">
    <text evidence="1">The sequence shown here is derived from an EMBL/GenBank/DDBJ whole genome shotgun (WGS) entry which is preliminary data.</text>
</comment>
<accession>A0A6G0Y3M1</accession>
<dbReference type="OrthoDB" id="6627674at2759"/>
<gene>
    <name evidence="1" type="ORF">FWK35_00017836</name>
</gene>